<dbReference type="AlphaFoldDB" id="A0A0B7JZG8"/>
<organism evidence="1">
    <name type="scientific">Bionectria ochroleuca</name>
    <name type="common">Gliocladium roseum</name>
    <dbReference type="NCBI Taxonomy" id="29856"/>
    <lineage>
        <taxon>Eukaryota</taxon>
        <taxon>Fungi</taxon>
        <taxon>Dikarya</taxon>
        <taxon>Ascomycota</taxon>
        <taxon>Pezizomycotina</taxon>
        <taxon>Sordariomycetes</taxon>
        <taxon>Hypocreomycetidae</taxon>
        <taxon>Hypocreales</taxon>
        <taxon>Bionectriaceae</taxon>
        <taxon>Clonostachys</taxon>
    </lineage>
</organism>
<proteinExistence type="predicted"/>
<protein>
    <submittedName>
        <fullName evidence="1">Uncharacterized protein</fullName>
    </submittedName>
</protein>
<sequence length="147" mass="17230">MRHIVDPENFNPSYPCIPCPHFGKNKFDSLNEKEKELQEMIDLADSLTSVGQDLITRSASSFRKKRGNPDKMDEYRKRINEQVAQKRHETNLLWQKRHDLQAEEQKLKEQIRVGIARNYENWVPGLSGPFVFRNFASNTAFIDKMCC</sequence>
<accession>A0A0B7JZG8</accession>
<dbReference type="EMBL" id="CDPU01000018">
    <property type="protein sequence ID" value="CEO50334.1"/>
    <property type="molecule type" value="Genomic_DNA"/>
</dbReference>
<reference evidence="1" key="1">
    <citation type="submission" date="2015-01" db="EMBL/GenBank/DDBJ databases">
        <authorList>
            <person name="Durling Mikael"/>
        </authorList>
    </citation>
    <scope>NUCLEOTIDE SEQUENCE</scope>
</reference>
<gene>
    <name evidence="1" type="ORF">BN869_000006392_1</name>
</gene>
<evidence type="ECO:0000313" key="1">
    <source>
        <dbReference type="EMBL" id="CEO50334.1"/>
    </source>
</evidence>
<name>A0A0B7JZG8_BIOOC</name>